<keyword evidence="2" id="KW-0819">tRNA processing</keyword>
<evidence type="ECO:0000256" key="2">
    <source>
        <dbReference type="ARBA" id="ARBA00022694"/>
    </source>
</evidence>
<dbReference type="InterPro" id="IPR056842">
    <property type="entry name" value="THADA-like_TPR_C"/>
</dbReference>
<sequence length="1877" mass="214986">MEKVQNFSDVKNAVRCWFLKLQHERKCTNTNLISKLVNNSTEDVQEQVRQLLSNDIKEMVGKCKESKDLTYMLNACNTINGCFDNFTHAADAVRYSFREVLAFVDCTIDECQLETRKNGKTLIVVLELLHCLSRVLILILKLRRVQSKEITKSVSFPNQIDNRDEKEMLACLTCKISPLLMRDDVLIDTKNNIAMAGILIREILTPEEEKLRLYHKRLLATIPSNLTSESSKTYLVQFLISTAVLNTWSTKILDPESTLVYLKFFINLCEKFSSETPIILNTSRTLFLLIKHKCFKELLTKEDTEKIKEITESLLSCIFMLLEHPVPCVRHSAKEFPLILVSYPLLQSHLIQFAFRLPKDKRSYFIYLGAIAGTMGSRVLITRNNDLPKQLLESIYDATMVSHVSYALENMILKDSLAEEKFSEWCELWIIPLLVMLKNVLPIISAEIDKLLENAFKKYPECVIYVTDKWKHPKSGEELRCVITALKISQRQNYKFNSNHSTRTAGEGDALLNKSKSCGTGTENKWKTLICDSLLEHCLHHGEDEIRVSAFALVIEARRSTEPYSSRDFNLIKYFLKYNINNQQPATRQKIISLIRKMLVRFYDSRTGLRKIKNNSEIAKENVQYDEFLYFLVEFCFANIFAGCNFNRLNTVLNILLVCFETIKDMSFKPEHTNYYWTKLLIALDSSYEENKELAVVLSKKLDFSSLDAATHENVTALFEKSFSLISHMEPPDVLTGSYLLQVLINLPSAKKALAHFLDEVVWSDLDVHYCCIQILTTKLKEQVHMAKLDLMTAATCGPMYGTLSAIRLIFKDVGLCRMCDNGVLTEKDKSSILKWKEILNDLVEICFEMIPTVSSVVNSSSPEGHLPMDFQTDFEERLKITCSEDSWLTVRNTQVMDGIIDSYIQKFNKIKRNIENGGYDSYEILRALKCLIKENRVLCSKLNSSPEVDSLKRLEGVKEEIEELLENLDKNKSAVDWPATAQVLLLCAWRSVKEASLYLGDFVSKLTIETAIELDFLSKETIMRIGEELKVLLCEIKHRGSFEHVYVAFTQFVNSLWQCSDPTLCNLPKLWLEEIAHHLELPIKEQKLKLCSTRRSAGLPFLIQAVICSEIVSVKSPTPSTLHTIMSSLLRITEKGVAGNSDSIIHALNILRALFKHTQLGEHVSSYISKALMVAIRGSRGSTWSERNSSNLLFSSLIIRIFGVTRSREQISRKNRMTSRTFFQRYSEMYDFLLSEMKFIHESENCNSHYPKPSLFLILLILGRLYPTPREDAEVLDLSEFLPFINKSRRNPVMKIRELAARALVPLISPDRLLQELNERFTLLRRSNNLSQNEVHGVLLQIKALLREAVDNRDVFQSRHGERSQTSWIENSSWILSANAIENKIISPIVVSSYIKVLHTLFKYMPYSREKVSEFILSFVELENMHMRKQSKIKSHPGGFLYVADFCTLKVDVLARKSQRTGNFNEFLEYLTFMLGSNFDEVRSFPLRILCFLLRNEEDVAEYGAAVSELFALQKKEDKESLRKAILEHVEIPKYILKALAGPNAGKFKVSQRLWLKSLGGLVTDGGLSFSRKSDLFDPKTTAEGLLRSEDKEISSNALVVYGVRAFEEIAQSSDRRRMSEKMAELSTTLKNFSTAESDVKDKLAVARILNHCFGYLIEMGLIEDLNIWMVPIKLLLDEDSTVRLVATSFVCQMQVYMGNLSKKQPLSVHMEILNWPVCNLVPLKAQECLLDSYVNICREENLINLFSHMLVLALSSYCGTSDNDNLSNYEFGVFEKGNPNPFYEDLAVSRMICDKFRDLEETIDFNGLMKKRLNQLSYNLLVENFNLPNFTPVTLRNAIEQVKTAGIADGEKGKEFSVPRMQRKSLMDALGLEEI</sequence>
<gene>
    <name evidence="8" type="ORF">RUM44_008333</name>
</gene>
<dbReference type="Pfam" id="PF25150">
    <property type="entry name" value="TPR_Trm732"/>
    <property type="match status" value="1"/>
</dbReference>
<keyword evidence="9" id="KW-1185">Reference proteome</keyword>
<dbReference type="InterPro" id="IPR016024">
    <property type="entry name" value="ARM-type_fold"/>
</dbReference>
<dbReference type="PANTHER" id="PTHR14387:SF7">
    <property type="entry name" value="THYROID ADENOMA-ASSOCIATED PROTEIN"/>
    <property type="match status" value="1"/>
</dbReference>
<dbReference type="PANTHER" id="PTHR14387">
    <property type="entry name" value="THADA/DEATH RECEPTOR INTERACTING PROTEIN"/>
    <property type="match status" value="1"/>
</dbReference>
<feature type="domain" description="tRNA (32-2'-O)-methyltransferase regulator THADA-like C-terminal TPR repeats region" evidence="7">
    <location>
        <begin position="1188"/>
        <end position="1346"/>
    </location>
</feature>
<evidence type="ECO:0000256" key="3">
    <source>
        <dbReference type="ARBA" id="ARBA00035698"/>
    </source>
</evidence>
<keyword evidence="4" id="KW-0175">Coiled coil</keyword>
<dbReference type="InterPro" id="IPR019442">
    <property type="entry name" value="THADA/TRM732_DUF2428"/>
</dbReference>
<proteinExistence type="inferred from homology"/>
<dbReference type="Pfam" id="PF25151">
    <property type="entry name" value="TPR_Trm732_C"/>
    <property type="match status" value="1"/>
</dbReference>
<dbReference type="EMBL" id="JAWJWF010000002">
    <property type="protein sequence ID" value="KAK6637911.1"/>
    <property type="molecule type" value="Genomic_DNA"/>
</dbReference>
<evidence type="ECO:0000256" key="1">
    <source>
        <dbReference type="ARBA" id="ARBA00010409"/>
    </source>
</evidence>
<dbReference type="Pfam" id="PF10350">
    <property type="entry name" value="DUF2428"/>
    <property type="match status" value="1"/>
</dbReference>
<organism evidence="8 9">
    <name type="scientific">Polyplax serrata</name>
    <name type="common">Common mouse louse</name>
    <dbReference type="NCBI Taxonomy" id="468196"/>
    <lineage>
        <taxon>Eukaryota</taxon>
        <taxon>Metazoa</taxon>
        <taxon>Ecdysozoa</taxon>
        <taxon>Arthropoda</taxon>
        <taxon>Hexapoda</taxon>
        <taxon>Insecta</taxon>
        <taxon>Pterygota</taxon>
        <taxon>Neoptera</taxon>
        <taxon>Paraneoptera</taxon>
        <taxon>Psocodea</taxon>
        <taxon>Troctomorpha</taxon>
        <taxon>Phthiraptera</taxon>
        <taxon>Anoplura</taxon>
        <taxon>Polyplacidae</taxon>
        <taxon>Polyplax</taxon>
    </lineage>
</organism>
<evidence type="ECO:0000259" key="6">
    <source>
        <dbReference type="Pfam" id="PF25150"/>
    </source>
</evidence>
<dbReference type="Proteomes" id="UP001359485">
    <property type="component" value="Unassembled WGS sequence"/>
</dbReference>
<feature type="domain" description="DUF2428" evidence="5">
    <location>
        <begin position="937"/>
        <end position="1186"/>
    </location>
</feature>
<dbReference type="SUPFAM" id="SSF48371">
    <property type="entry name" value="ARM repeat"/>
    <property type="match status" value="1"/>
</dbReference>
<dbReference type="InterPro" id="IPR056843">
    <property type="entry name" value="THADA-like_TPR"/>
</dbReference>
<evidence type="ECO:0000313" key="9">
    <source>
        <dbReference type="Proteomes" id="UP001359485"/>
    </source>
</evidence>
<evidence type="ECO:0000259" key="7">
    <source>
        <dbReference type="Pfam" id="PF25151"/>
    </source>
</evidence>
<name>A0ABR1B813_POLSC</name>
<protein>
    <recommendedName>
        <fullName evidence="3">tRNA (32-2'-O)-methyltransferase regulator THADA</fullName>
    </recommendedName>
</protein>
<comment type="caution">
    <text evidence="8">The sequence shown here is derived from an EMBL/GenBank/DDBJ whole genome shotgun (WGS) entry which is preliminary data.</text>
</comment>
<feature type="coiled-coil region" evidence="4">
    <location>
        <begin position="948"/>
        <end position="975"/>
    </location>
</feature>
<evidence type="ECO:0000256" key="4">
    <source>
        <dbReference type="SAM" id="Coils"/>
    </source>
</evidence>
<accession>A0ABR1B813</accession>
<evidence type="ECO:0000259" key="5">
    <source>
        <dbReference type="Pfam" id="PF10350"/>
    </source>
</evidence>
<reference evidence="8 9" key="1">
    <citation type="submission" date="2023-09" db="EMBL/GenBank/DDBJ databases">
        <title>Genomes of two closely related lineages of the louse Polyplax serrata with different host specificities.</title>
        <authorList>
            <person name="Martinu J."/>
            <person name="Tarabai H."/>
            <person name="Stefka J."/>
            <person name="Hypsa V."/>
        </authorList>
    </citation>
    <scope>NUCLEOTIDE SEQUENCE [LARGE SCALE GENOMIC DNA]</scope>
    <source>
        <strain evidence="8">98ZLc_SE</strain>
    </source>
</reference>
<comment type="similarity">
    <text evidence="1">Belongs to the THADA family.</text>
</comment>
<dbReference type="InterPro" id="IPR051954">
    <property type="entry name" value="tRNA_methyltransferase_THADA"/>
</dbReference>
<evidence type="ECO:0000313" key="8">
    <source>
        <dbReference type="EMBL" id="KAK6637911.1"/>
    </source>
</evidence>
<feature type="domain" description="tRNA (32-2'-O)-methyltransferase regulator THADA-like TPR repeats region" evidence="6">
    <location>
        <begin position="425"/>
        <end position="672"/>
    </location>
</feature>